<evidence type="ECO:0000256" key="1">
    <source>
        <dbReference type="SAM" id="SignalP"/>
    </source>
</evidence>
<evidence type="ECO:0000313" key="3">
    <source>
        <dbReference type="Proteomes" id="UP001143364"/>
    </source>
</evidence>
<name>A0A9W6JK05_9HYPH</name>
<accession>A0A9W6JK05</accession>
<protein>
    <submittedName>
        <fullName evidence="2">Uncharacterized protein</fullName>
    </submittedName>
</protein>
<feature type="signal peptide" evidence="1">
    <location>
        <begin position="1"/>
        <end position="19"/>
    </location>
</feature>
<comment type="caution">
    <text evidence="2">The sequence shown here is derived from an EMBL/GenBank/DDBJ whole genome shotgun (WGS) entry which is preliminary data.</text>
</comment>
<proteinExistence type="predicted"/>
<dbReference type="AlphaFoldDB" id="A0A9W6JK05"/>
<dbReference type="EMBL" id="BSFK01000016">
    <property type="protein sequence ID" value="GLK77474.1"/>
    <property type="molecule type" value="Genomic_DNA"/>
</dbReference>
<feature type="chain" id="PRO_5040800295" evidence="1">
    <location>
        <begin position="20"/>
        <end position="164"/>
    </location>
</feature>
<reference evidence="2" key="2">
    <citation type="submission" date="2023-01" db="EMBL/GenBank/DDBJ databases">
        <authorList>
            <person name="Sun Q."/>
            <person name="Evtushenko L."/>
        </authorList>
    </citation>
    <scope>NUCLEOTIDE SEQUENCE</scope>
    <source>
        <strain evidence="2">VKM B-2555</strain>
    </source>
</reference>
<keyword evidence="3" id="KW-1185">Reference proteome</keyword>
<evidence type="ECO:0000313" key="2">
    <source>
        <dbReference type="EMBL" id="GLK77474.1"/>
    </source>
</evidence>
<dbReference type="Proteomes" id="UP001143364">
    <property type="component" value="Unassembled WGS sequence"/>
</dbReference>
<sequence length="164" mass="16742">MRRLALSALVSLAATPAVAVDAKPCSAFAWDVSADVAALATAEMVPSGSTILPAPAVAVRLLMTDADKAGLALPPEQAQAPAALAGTLRFEARAGAWRVTTTERVWFDVVQDGSPATPLGFTGDPICEGARKSMRFTLKDGPATLQVSGAPSRTVGVAVTAETP</sequence>
<organism evidence="2 3">
    <name type="scientific">Methylopila jiangsuensis</name>
    <dbReference type="NCBI Taxonomy" id="586230"/>
    <lineage>
        <taxon>Bacteria</taxon>
        <taxon>Pseudomonadati</taxon>
        <taxon>Pseudomonadota</taxon>
        <taxon>Alphaproteobacteria</taxon>
        <taxon>Hyphomicrobiales</taxon>
        <taxon>Methylopilaceae</taxon>
        <taxon>Methylopila</taxon>
    </lineage>
</organism>
<dbReference type="RefSeq" id="WP_271205318.1">
    <property type="nucleotide sequence ID" value="NZ_BSFK01000016.1"/>
</dbReference>
<reference evidence="2" key="1">
    <citation type="journal article" date="2014" name="Int. J. Syst. Evol. Microbiol.">
        <title>Complete genome sequence of Corynebacterium casei LMG S-19264T (=DSM 44701T), isolated from a smear-ripened cheese.</title>
        <authorList>
            <consortium name="US DOE Joint Genome Institute (JGI-PGF)"/>
            <person name="Walter F."/>
            <person name="Albersmeier A."/>
            <person name="Kalinowski J."/>
            <person name="Ruckert C."/>
        </authorList>
    </citation>
    <scope>NUCLEOTIDE SEQUENCE</scope>
    <source>
        <strain evidence="2">VKM B-2555</strain>
    </source>
</reference>
<keyword evidence="1" id="KW-0732">Signal</keyword>
<gene>
    <name evidence="2" type="ORF">GCM10008171_27280</name>
</gene>